<proteinExistence type="predicted"/>
<dbReference type="OrthoDB" id="10633988at2759"/>
<comment type="caution">
    <text evidence="2">The sequence shown here is derived from an EMBL/GenBank/DDBJ whole genome shotgun (WGS) entry which is preliminary data.</text>
</comment>
<dbReference type="EMBL" id="SDEE01000410">
    <property type="protein sequence ID" value="RXW16703.1"/>
    <property type="molecule type" value="Genomic_DNA"/>
</dbReference>
<organism evidence="2 3">
    <name type="scientific">Candolleomyces aberdarensis</name>
    <dbReference type="NCBI Taxonomy" id="2316362"/>
    <lineage>
        <taxon>Eukaryota</taxon>
        <taxon>Fungi</taxon>
        <taxon>Dikarya</taxon>
        <taxon>Basidiomycota</taxon>
        <taxon>Agaricomycotina</taxon>
        <taxon>Agaricomycetes</taxon>
        <taxon>Agaricomycetidae</taxon>
        <taxon>Agaricales</taxon>
        <taxon>Agaricineae</taxon>
        <taxon>Psathyrellaceae</taxon>
        <taxon>Candolleomyces</taxon>
    </lineage>
</organism>
<evidence type="ECO:0000313" key="2">
    <source>
        <dbReference type="EMBL" id="RXW16703.1"/>
    </source>
</evidence>
<keyword evidence="3" id="KW-1185">Reference proteome</keyword>
<dbReference type="Proteomes" id="UP000290288">
    <property type="component" value="Unassembled WGS sequence"/>
</dbReference>
<name>A0A4Q2DAU0_9AGAR</name>
<feature type="compositionally biased region" description="Polar residues" evidence="1">
    <location>
        <begin position="31"/>
        <end position="46"/>
    </location>
</feature>
<sequence length="234" mass="25004">MAPKPAPRAPTAPASKACNKGGMAPAYAPSPNDNNNKDTSSVNDKSTPWPLGLFRPPSRPHSAAAHLQHAPYLPATNRNDCLSSNDQLSTPVFSADPTYPPSQHAGGSVILPTTSSSSQWSNFPDGEWTGMVPTPSGNWGQDDVLMSDVHSALTSLLDSVAQWFDASAPPHKCDDQAWNDVRLGNDKDGNNTIRPSIWTPKPSKGKGRVLSLPLLPPFLLLLDDPHMNSVEDNA</sequence>
<evidence type="ECO:0000313" key="3">
    <source>
        <dbReference type="Proteomes" id="UP000290288"/>
    </source>
</evidence>
<feature type="region of interest" description="Disordered" evidence="1">
    <location>
        <begin position="1"/>
        <end position="65"/>
    </location>
</feature>
<protein>
    <submittedName>
        <fullName evidence="2">Uncharacterized protein</fullName>
    </submittedName>
</protein>
<feature type="compositionally biased region" description="Pro residues" evidence="1">
    <location>
        <begin position="1"/>
        <end position="10"/>
    </location>
</feature>
<evidence type="ECO:0000256" key="1">
    <source>
        <dbReference type="SAM" id="MobiDB-lite"/>
    </source>
</evidence>
<gene>
    <name evidence="2" type="ORF">EST38_g9154</name>
</gene>
<feature type="region of interest" description="Disordered" evidence="1">
    <location>
        <begin position="185"/>
        <end position="206"/>
    </location>
</feature>
<accession>A0A4Q2DAU0</accession>
<dbReference type="AlphaFoldDB" id="A0A4Q2DAU0"/>
<reference evidence="2 3" key="1">
    <citation type="submission" date="2019-01" db="EMBL/GenBank/DDBJ databases">
        <title>Draft genome sequence of Psathyrella aberdarensis IHI B618.</title>
        <authorList>
            <person name="Buettner E."/>
            <person name="Kellner H."/>
        </authorList>
    </citation>
    <scope>NUCLEOTIDE SEQUENCE [LARGE SCALE GENOMIC DNA]</scope>
    <source>
        <strain evidence="2 3">IHI B618</strain>
    </source>
</reference>